<dbReference type="GO" id="GO:0005930">
    <property type="term" value="C:axoneme"/>
    <property type="evidence" value="ECO:0007669"/>
    <property type="project" value="UniProtKB-SubCell"/>
</dbReference>
<dbReference type="Pfam" id="PF13855">
    <property type="entry name" value="LRR_8"/>
    <property type="match status" value="2"/>
</dbReference>
<evidence type="ECO:0000256" key="2">
    <source>
        <dbReference type="ARBA" id="ARBA00022614"/>
    </source>
</evidence>
<comment type="subcellular location">
    <subcellularLocation>
        <location evidence="1">Cytoplasm</location>
        <location evidence="1">Cytoskeleton</location>
        <location evidence="1">Cilium axoneme</location>
    </subcellularLocation>
</comment>
<dbReference type="SMART" id="SM00364">
    <property type="entry name" value="LRR_BAC"/>
    <property type="match status" value="7"/>
</dbReference>
<dbReference type="PANTHER" id="PTHR48051:SF25">
    <property type="entry name" value="LEUCINE RICH REPEAT PROTEIN"/>
    <property type="match status" value="1"/>
</dbReference>
<dbReference type="EMBL" id="BEGY01000088">
    <property type="protein sequence ID" value="GAX82905.1"/>
    <property type="molecule type" value="Genomic_DNA"/>
</dbReference>
<dbReference type="Proteomes" id="UP000232323">
    <property type="component" value="Unassembled WGS sequence"/>
</dbReference>
<keyword evidence="3" id="KW-0677">Repeat</keyword>
<dbReference type="PROSITE" id="PS51450">
    <property type="entry name" value="LRR"/>
    <property type="match status" value="2"/>
</dbReference>
<dbReference type="InterPro" id="IPR050216">
    <property type="entry name" value="LRR_domain-containing"/>
</dbReference>
<dbReference type="InterPro" id="IPR003591">
    <property type="entry name" value="Leu-rich_rpt_typical-subtyp"/>
</dbReference>
<evidence type="ECO:0000313" key="4">
    <source>
        <dbReference type="EMBL" id="GAX82905.1"/>
    </source>
</evidence>
<evidence type="ECO:0000313" key="5">
    <source>
        <dbReference type="Proteomes" id="UP000232323"/>
    </source>
</evidence>
<gene>
    <name evidence="4" type="ORF">CEUSTIGMA_g10331.t1</name>
</gene>
<accession>A0A250XIJ5</accession>
<dbReference type="SMART" id="SM00365">
    <property type="entry name" value="LRR_SD22"/>
    <property type="match status" value="5"/>
</dbReference>
<reference evidence="4 5" key="1">
    <citation type="submission" date="2017-08" db="EMBL/GenBank/DDBJ databases">
        <title>Acidophilic green algal genome provides insights into adaptation to an acidic environment.</title>
        <authorList>
            <person name="Hirooka S."/>
            <person name="Hirose Y."/>
            <person name="Kanesaki Y."/>
            <person name="Higuchi S."/>
            <person name="Fujiwara T."/>
            <person name="Onuma R."/>
            <person name="Era A."/>
            <person name="Ohbayashi R."/>
            <person name="Uzuka A."/>
            <person name="Nozaki H."/>
            <person name="Yoshikawa H."/>
            <person name="Miyagishima S.Y."/>
        </authorList>
    </citation>
    <scope>NUCLEOTIDE SEQUENCE [LARGE SCALE GENOMIC DNA]</scope>
    <source>
        <strain evidence="4 5">NIES-2499</strain>
    </source>
</reference>
<proteinExistence type="predicted"/>
<dbReference type="Gene3D" id="3.80.10.10">
    <property type="entry name" value="Ribonuclease Inhibitor"/>
    <property type="match status" value="2"/>
</dbReference>
<dbReference type="SMART" id="SM00369">
    <property type="entry name" value="LRR_TYP"/>
    <property type="match status" value="7"/>
</dbReference>
<protein>
    <submittedName>
        <fullName evidence="4">Uncharacterized protein</fullName>
    </submittedName>
</protein>
<dbReference type="InterPro" id="IPR029058">
    <property type="entry name" value="AB_hydrolase_fold"/>
</dbReference>
<keyword evidence="5" id="KW-1185">Reference proteome</keyword>
<dbReference type="InterPro" id="IPR032675">
    <property type="entry name" value="LRR_dom_sf"/>
</dbReference>
<comment type="caution">
    <text evidence="4">The sequence shown here is derived from an EMBL/GenBank/DDBJ whole genome shotgun (WGS) entry which is preliminary data.</text>
</comment>
<dbReference type="SUPFAM" id="SSF52058">
    <property type="entry name" value="L domain-like"/>
    <property type="match status" value="1"/>
</dbReference>
<sequence>MKTMNAGAKTSTRIVHEYRSILKNLPVSISGRCPDVEQHPQLKPYCPGKLPRRRVDMRLQDVSLSSLSDSGIGAATEFVDRRMMVKLSLASSSGRLDLTDWRLTQLPPEIFDIEGLEELSLAGNCLTSLPSEIGRLTSLKRLQLAGNLLTTIPSSIRNLTNLEGLWHGGNLLEILPEEVGALTSLKQLILSGNCLRKLPSSLGALTQLVELEVAGNLLEEVPPELYRLASLRKLSLNGNKLKALPEDGVKGLESLKELWLMGNSLSVLPEGLCDLQALEQLNVCDNIMVSLPAGLARLPKLQKLWAYGNQLKTCESIRCLWDNNQGLEGGSLWQCLDSVWLEGNPLDSQASSWLLSTLAMNVQGWMPSLKSLGLDLKQLHGVGPELIRASSSVLKAGEVIGVEGTGYFKLSPSPITMSHGYESHPVKTEAAQAVGTLHASVQGSTFSTDLTVPDSAAGSGQKSLVDKAALAGEWMAKAVASGKIMQAPVLLVSFGSAPGLPNWGGLIGRIYKQAKSAEDGAFDVLYVVDPGRSWYQEVPDSTIQYYADRLRQYTERYKQVIMVGDSMGATAALAFSWMATRVLAFCPQVDLTLASIRPGQNSQQLQAFREYVLQAVCETSAKVTVYCGTWQHDLDQATLLPADKVHIKVYSLDSHRLALYLDQSGKLLPIVQEAIIQQLHLYNNQQQRLQNYGGMVRVSNLL</sequence>
<keyword evidence="2" id="KW-0433">Leucine-rich repeat</keyword>
<dbReference type="PANTHER" id="PTHR48051">
    <property type="match status" value="1"/>
</dbReference>
<dbReference type="OrthoDB" id="676979at2759"/>
<evidence type="ECO:0000256" key="3">
    <source>
        <dbReference type="ARBA" id="ARBA00022737"/>
    </source>
</evidence>
<dbReference type="InterPro" id="IPR001611">
    <property type="entry name" value="Leu-rich_rpt"/>
</dbReference>
<dbReference type="SUPFAM" id="SSF53474">
    <property type="entry name" value="alpha/beta-Hydrolases"/>
    <property type="match status" value="1"/>
</dbReference>
<organism evidence="4 5">
    <name type="scientific">Chlamydomonas eustigma</name>
    <dbReference type="NCBI Taxonomy" id="1157962"/>
    <lineage>
        <taxon>Eukaryota</taxon>
        <taxon>Viridiplantae</taxon>
        <taxon>Chlorophyta</taxon>
        <taxon>core chlorophytes</taxon>
        <taxon>Chlorophyceae</taxon>
        <taxon>CS clade</taxon>
        <taxon>Chlamydomonadales</taxon>
        <taxon>Chlamydomonadaceae</taxon>
        <taxon>Chlamydomonas</taxon>
    </lineage>
</organism>
<name>A0A250XIJ5_9CHLO</name>
<dbReference type="AlphaFoldDB" id="A0A250XIJ5"/>
<dbReference type="STRING" id="1157962.A0A250XIJ5"/>
<evidence type="ECO:0000256" key="1">
    <source>
        <dbReference type="ARBA" id="ARBA00004430"/>
    </source>
</evidence>